<dbReference type="EMBL" id="JBHTJP010000032">
    <property type="protein sequence ID" value="MFD0976474.1"/>
    <property type="molecule type" value="Genomic_DNA"/>
</dbReference>
<evidence type="ECO:0000313" key="2">
    <source>
        <dbReference type="EMBL" id="MFD0976474.1"/>
    </source>
</evidence>
<dbReference type="Gene3D" id="2.60.40.3140">
    <property type="match status" value="1"/>
</dbReference>
<dbReference type="RefSeq" id="WP_380737827.1">
    <property type="nucleotide sequence ID" value="NZ_JBHTJP010000032.1"/>
</dbReference>
<feature type="domain" description="DUF3857" evidence="1">
    <location>
        <begin position="66"/>
        <end position="217"/>
    </location>
</feature>
<proteinExistence type="predicted"/>
<keyword evidence="3" id="KW-1185">Reference proteome</keyword>
<protein>
    <submittedName>
        <fullName evidence="2">DUF3857 domain-containing protein</fullName>
    </submittedName>
</protein>
<gene>
    <name evidence="2" type="ORF">ACFQ1G_06705</name>
</gene>
<dbReference type="InterPro" id="IPR024618">
    <property type="entry name" value="DUF3857"/>
</dbReference>
<name>A0ABW3IEL0_9FLAO</name>
<evidence type="ECO:0000259" key="1">
    <source>
        <dbReference type="Pfam" id="PF12969"/>
    </source>
</evidence>
<organism evidence="2 3">
    <name type="scientific">Salinimicrobium gaetbulicola</name>
    <dbReference type="NCBI Taxonomy" id="999702"/>
    <lineage>
        <taxon>Bacteria</taxon>
        <taxon>Pseudomonadati</taxon>
        <taxon>Bacteroidota</taxon>
        <taxon>Flavobacteriia</taxon>
        <taxon>Flavobacteriales</taxon>
        <taxon>Flavobacteriaceae</taxon>
        <taxon>Salinimicrobium</taxon>
    </lineage>
</organism>
<dbReference type="Gene3D" id="2.60.120.1130">
    <property type="match status" value="1"/>
</dbReference>
<dbReference type="Proteomes" id="UP001597100">
    <property type="component" value="Unassembled WGS sequence"/>
</dbReference>
<accession>A0ABW3IEL0</accession>
<dbReference type="Pfam" id="PF12969">
    <property type="entry name" value="DUF3857"/>
    <property type="match status" value="1"/>
</dbReference>
<comment type="caution">
    <text evidence="2">The sequence shown here is derived from an EMBL/GenBank/DDBJ whole genome shotgun (WGS) entry which is preliminary data.</text>
</comment>
<reference evidence="3" key="1">
    <citation type="journal article" date="2019" name="Int. J. Syst. Evol. Microbiol.">
        <title>The Global Catalogue of Microorganisms (GCM) 10K type strain sequencing project: providing services to taxonomists for standard genome sequencing and annotation.</title>
        <authorList>
            <consortium name="The Broad Institute Genomics Platform"/>
            <consortium name="The Broad Institute Genome Sequencing Center for Infectious Disease"/>
            <person name="Wu L."/>
            <person name="Ma J."/>
        </authorList>
    </citation>
    <scope>NUCLEOTIDE SEQUENCE [LARGE SCALE GENOMIC DNA]</scope>
    <source>
        <strain evidence="3">CCUG 60898</strain>
    </source>
</reference>
<evidence type="ECO:0000313" key="3">
    <source>
        <dbReference type="Proteomes" id="UP001597100"/>
    </source>
</evidence>
<dbReference type="Gene3D" id="3.10.620.30">
    <property type="match status" value="1"/>
</dbReference>
<sequence>MSKFYLLILTVFMSSIIEAQNFKFGKVSIEELEETEHPLNKEVDAVVLYRSQKTSYEFSDKLGFTVVTQVHERIKIYNKNGFDWATKEISYYKNNQDRESISNLKGYTYNLIDGKVKEDKLRKNGIFEEETSFFKLKTKFTMPSITEGCVIEYSYELRSPFITSIDYSPLQYTIPINKLEVEFKIPEYFGFKYHFNPRSPLMFSVKTEKDLKSHTFTKQVRSTGSGWHVVQTTARTTKLEYSENLYSIYTQDVPALNKEEFVDYINNYAAFIMWELIYTKFPNSLYENYAGTWEEVAKNIYKDAGLEKELNSTGFFEKDIDDLLSGVGGNSAKAETIYNFVRNKVKWNNYLGFISEHGVKKAYKEERGNIGDINLILTSMLNYAGITAEPVLVSTVDNGIPLFPTRTGYNYLIVAAHLNGEIVLLDGSDPNLGFGEIPYRARNWQGRLIRKDGSSDWVNLMPRYKAQNLGTVNFKFNEDLSLAGKSVKVYSGLEAKSFRDNFSPLNIEEYIKILEKDKGNIVISDLKKQNEELIGEEIKEAFSFELKNAVDRINEKIYFQPLLFTALKENPFKSSKREHPIFFNFPKIESNTINILIPNGYEVEFLPEPKILNFKDGALIYKYLPSQNGNFLRIESQFDMTQTVFTPQDYQNLKEFYSMMLEKQSETIVLKKI</sequence>